<dbReference type="PANTHER" id="PTHR46580">
    <property type="entry name" value="SENSOR KINASE-RELATED"/>
    <property type="match status" value="1"/>
</dbReference>
<dbReference type="SUPFAM" id="SSF69318">
    <property type="entry name" value="Integrin alpha N-terminal domain"/>
    <property type="match status" value="1"/>
</dbReference>
<evidence type="ECO:0000313" key="3">
    <source>
        <dbReference type="EMBL" id="MFC4606865.1"/>
    </source>
</evidence>
<dbReference type="Pfam" id="PF13517">
    <property type="entry name" value="FG-GAP_3"/>
    <property type="match status" value="1"/>
</dbReference>
<gene>
    <name evidence="3" type="ORF">ACFO9E_03335</name>
</gene>
<name>A0ABV9G1A6_9ACTN</name>
<sequence length="566" mass="60250">MSAATGLLTAAALINSGPAMAGDGLQVTAQDDVQPPNSQWFTGVGIDGATTGKGQLVLAFATKPLDGTGDGAGWQSSFAMNFSECQEIAGYKAVFTCKDGQRPPEFTVSKDAADMTTLYRGYAYVPSGGDLAEGIDAARNAGVRPTTATSGMSQVVVKTREHAQLNSVAFDLPNVPAAKTVRQELRVHANDAGELYLNFLLADGQVEWRGEDIRIGNVTTGPGASCTLNSPKLVAGLLNLICQLEPGDHVIGYELTAASGTHAWRMQALTMYDIYTRHGGDDTYVRQYGAFSTEGAPVLPRHNLLARDSSGQLFWYNGKGTAATPFYPRSLLAGGWQTYNKLTRLSPLAENLSYWMDTVPAGAARGRGDLVARDGAGYLWYYDRQFDYAKPYATRVKVGGGWNIYNQLTGAGDVNRDGRMDLVARDASGTLWLYKGTGSTNSARFAPRVKIGGGWNIYNQVTSGADLNDDGRPDLVARDASGVLWLYKGTGSATAPYATRAKIGPGWQIYNQLSLTGDLTGDGKADATARDASGVLWLYKGTGGPTAPFATRTKIGGGWNTYTAVL</sequence>
<keyword evidence="4" id="KW-1185">Reference proteome</keyword>
<dbReference type="EMBL" id="JBHSFE010000004">
    <property type="protein sequence ID" value="MFC4606865.1"/>
    <property type="molecule type" value="Genomic_DNA"/>
</dbReference>
<organism evidence="3 4">
    <name type="scientific">Streptomyces maoxianensis</name>
    <dbReference type="NCBI Taxonomy" id="1459942"/>
    <lineage>
        <taxon>Bacteria</taxon>
        <taxon>Bacillati</taxon>
        <taxon>Actinomycetota</taxon>
        <taxon>Actinomycetes</taxon>
        <taxon>Kitasatosporales</taxon>
        <taxon>Streptomycetaceae</taxon>
        <taxon>Streptomyces</taxon>
    </lineage>
</organism>
<accession>A0ABV9G1A6</accession>
<dbReference type="InterPro" id="IPR028994">
    <property type="entry name" value="Integrin_alpha_N"/>
</dbReference>
<evidence type="ECO:0000256" key="1">
    <source>
        <dbReference type="ARBA" id="ARBA00022729"/>
    </source>
</evidence>
<dbReference type="RefSeq" id="WP_381191427.1">
    <property type="nucleotide sequence ID" value="NZ_JBHSFE010000004.1"/>
</dbReference>
<keyword evidence="1 2" id="KW-0732">Signal</keyword>
<reference evidence="4" key="1">
    <citation type="journal article" date="2019" name="Int. J. Syst. Evol. Microbiol.">
        <title>The Global Catalogue of Microorganisms (GCM) 10K type strain sequencing project: providing services to taxonomists for standard genome sequencing and annotation.</title>
        <authorList>
            <consortium name="The Broad Institute Genomics Platform"/>
            <consortium name="The Broad Institute Genome Sequencing Center for Infectious Disease"/>
            <person name="Wu L."/>
            <person name="Ma J."/>
        </authorList>
    </citation>
    <scope>NUCLEOTIDE SEQUENCE [LARGE SCALE GENOMIC DNA]</scope>
    <source>
        <strain evidence="4">CGMCC 4.7139</strain>
    </source>
</reference>
<proteinExistence type="predicted"/>
<evidence type="ECO:0000256" key="2">
    <source>
        <dbReference type="SAM" id="SignalP"/>
    </source>
</evidence>
<dbReference type="PANTHER" id="PTHR46580:SF4">
    <property type="entry name" value="ATP_GTP-BINDING PROTEIN"/>
    <property type="match status" value="1"/>
</dbReference>
<feature type="signal peptide" evidence="2">
    <location>
        <begin position="1"/>
        <end position="21"/>
    </location>
</feature>
<dbReference type="InterPro" id="IPR013517">
    <property type="entry name" value="FG-GAP"/>
</dbReference>
<protein>
    <submittedName>
        <fullName evidence="3">FG-GAP repeat domain-containing protein</fullName>
    </submittedName>
</protein>
<dbReference type="Gene3D" id="2.115.10.10">
    <property type="entry name" value="Tachylectin 2"/>
    <property type="match status" value="1"/>
</dbReference>
<evidence type="ECO:0000313" key="4">
    <source>
        <dbReference type="Proteomes" id="UP001595993"/>
    </source>
</evidence>
<feature type="chain" id="PRO_5046595650" evidence="2">
    <location>
        <begin position="22"/>
        <end position="566"/>
    </location>
</feature>
<comment type="caution">
    <text evidence="3">The sequence shown here is derived from an EMBL/GenBank/DDBJ whole genome shotgun (WGS) entry which is preliminary data.</text>
</comment>
<dbReference type="Proteomes" id="UP001595993">
    <property type="component" value="Unassembled WGS sequence"/>
</dbReference>